<dbReference type="InterPro" id="IPR028995">
    <property type="entry name" value="Glyco_hydro_57/38_cen_sf"/>
</dbReference>
<comment type="caution">
    <text evidence="10">The sequence shown here is derived from an EMBL/GenBank/DDBJ whole genome shotgun (WGS) entry which is preliminary data.</text>
</comment>
<protein>
    <submittedName>
        <fullName evidence="10">Glycosyl hydrolase family 38 protein</fullName>
    </submittedName>
</protein>
<comment type="similarity">
    <text evidence="2">Belongs to the glycosyl hydrolase 38 family.</text>
</comment>
<feature type="domain" description="Glycoside hydrolase family 38 central" evidence="9">
    <location>
        <begin position="247"/>
        <end position="316"/>
    </location>
</feature>
<keyword evidence="7" id="KW-0326">Glycosidase</keyword>
<dbReference type="InterPro" id="IPR050843">
    <property type="entry name" value="Glycosyl_Hydrlase_38"/>
</dbReference>
<dbReference type="SUPFAM" id="SSF74650">
    <property type="entry name" value="Galactose mutarotase-like"/>
    <property type="match status" value="1"/>
</dbReference>
<evidence type="ECO:0000256" key="2">
    <source>
        <dbReference type="ARBA" id="ARBA00009792"/>
    </source>
</evidence>
<dbReference type="GO" id="GO:0046872">
    <property type="term" value="F:metal ion binding"/>
    <property type="evidence" value="ECO:0007669"/>
    <property type="project" value="UniProtKB-KW"/>
</dbReference>
<dbReference type="InterPro" id="IPR041147">
    <property type="entry name" value="GH38_C"/>
</dbReference>
<dbReference type="Pfam" id="PF09261">
    <property type="entry name" value="Alpha-mann_mid"/>
    <property type="match status" value="1"/>
</dbReference>
<keyword evidence="5" id="KW-0862">Zinc</keyword>
<comment type="cofactor">
    <cofactor evidence="1">
        <name>Zn(2+)</name>
        <dbReference type="ChEBI" id="CHEBI:29105"/>
    </cofactor>
</comment>
<reference evidence="10 11" key="1">
    <citation type="submission" date="2019-07" db="EMBL/GenBank/DDBJ databases">
        <title>De Novo Assembly of kiwifruit Actinidia rufa.</title>
        <authorList>
            <person name="Sugita-Konishi S."/>
            <person name="Sato K."/>
            <person name="Mori E."/>
            <person name="Abe Y."/>
            <person name="Kisaki G."/>
            <person name="Hamano K."/>
            <person name="Suezawa K."/>
            <person name="Otani M."/>
            <person name="Fukuda T."/>
            <person name="Manabe T."/>
            <person name="Gomi K."/>
            <person name="Tabuchi M."/>
            <person name="Akimitsu K."/>
            <person name="Kataoka I."/>
        </authorList>
    </citation>
    <scope>NUCLEOTIDE SEQUENCE [LARGE SCALE GENOMIC DNA]</scope>
    <source>
        <strain evidence="11">cv. Fuchu</strain>
    </source>
</reference>
<proteinExistence type="inferred from homology"/>
<dbReference type="OrthoDB" id="2016903at2759"/>
<dbReference type="Pfam" id="PF07748">
    <property type="entry name" value="Glyco_hydro_38C"/>
    <property type="match status" value="1"/>
</dbReference>
<dbReference type="SUPFAM" id="SSF88713">
    <property type="entry name" value="Glycoside hydrolase/deacetylase"/>
    <property type="match status" value="1"/>
</dbReference>
<dbReference type="Pfam" id="PF17677">
    <property type="entry name" value="Glyco_hydro38C2"/>
    <property type="match status" value="1"/>
</dbReference>
<dbReference type="SUPFAM" id="SSF88688">
    <property type="entry name" value="Families 57/38 glycoside transferase middle domain"/>
    <property type="match status" value="1"/>
</dbReference>
<dbReference type="EMBL" id="BJWL01000019">
    <property type="protein sequence ID" value="GFZ08034.1"/>
    <property type="molecule type" value="Genomic_DNA"/>
</dbReference>
<dbReference type="AlphaFoldDB" id="A0A7J0GB62"/>
<dbReference type="FunFam" id="2.60.40.1180:FF:000015">
    <property type="entry name" value="Alpha-mannosidase"/>
    <property type="match status" value="1"/>
</dbReference>
<dbReference type="InterPro" id="IPR011330">
    <property type="entry name" value="Glyco_hydro/deAcase_b/a-brl"/>
</dbReference>
<dbReference type="Proteomes" id="UP000585474">
    <property type="component" value="Unassembled WGS sequence"/>
</dbReference>
<dbReference type="Gene3D" id="2.70.98.30">
    <property type="entry name" value="Golgi alpha-mannosidase II, domain 4"/>
    <property type="match status" value="1"/>
</dbReference>
<evidence type="ECO:0000256" key="4">
    <source>
        <dbReference type="ARBA" id="ARBA00022801"/>
    </source>
</evidence>
<evidence type="ECO:0000313" key="10">
    <source>
        <dbReference type="EMBL" id="GFZ08034.1"/>
    </source>
</evidence>
<dbReference type="InterPro" id="IPR011682">
    <property type="entry name" value="Glyco_hydro_38_C"/>
</dbReference>
<feature type="compositionally biased region" description="Basic and acidic residues" evidence="8">
    <location>
        <begin position="36"/>
        <end position="45"/>
    </location>
</feature>
<evidence type="ECO:0000256" key="1">
    <source>
        <dbReference type="ARBA" id="ARBA00001947"/>
    </source>
</evidence>
<dbReference type="InterPro" id="IPR048534">
    <property type="entry name" value="Man2a1-like_dom"/>
</dbReference>
<keyword evidence="11" id="KW-1185">Reference proteome</keyword>
<dbReference type="Gene3D" id="2.60.40.1360">
    <property type="match status" value="1"/>
</dbReference>
<dbReference type="InterPro" id="IPR011013">
    <property type="entry name" value="Gal_mutarotase_sf_dom"/>
</dbReference>
<evidence type="ECO:0000256" key="7">
    <source>
        <dbReference type="ARBA" id="ARBA00023295"/>
    </source>
</evidence>
<dbReference type="InterPro" id="IPR015341">
    <property type="entry name" value="Glyco_hydro_38_cen"/>
</dbReference>
<evidence type="ECO:0000256" key="8">
    <source>
        <dbReference type="SAM" id="MobiDB-lite"/>
    </source>
</evidence>
<evidence type="ECO:0000256" key="5">
    <source>
        <dbReference type="ARBA" id="ARBA00022833"/>
    </source>
</evidence>
<feature type="compositionally biased region" description="Low complexity" evidence="8">
    <location>
        <begin position="8"/>
        <end position="31"/>
    </location>
</feature>
<dbReference type="PANTHER" id="PTHR11607:SF3">
    <property type="entry name" value="LYSOSOMAL ALPHA-MANNOSIDASE"/>
    <property type="match status" value="1"/>
</dbReference>
<dbReference type="Pfam" id="PF21260">
    <property type="entry name" value="Laman-like_dom"/>
    <property type="match status" value="1"/>
</dbReference>
<gene>
    <name evidence="10" type="ORF">Acr_19g0009710</name>
</gene>
<dbReference type="Gene3D" id="2.60.40.1180">
    <property type="entry name" value="Golgi alpha-mannosidase II"/>
    <property type="match status" value="1"/>
</dbReference>
<dbReference type="GO" id="GO:0006013">
    <property type="term" value="P:mannose metabolic process"/>
    <property type="evidence" value="ECO:0007669"/>
    <property type="project" value="InterPro"/>
</dbReference>
<organism evidence="10 11">
    <name type="scientific">Actinidia rufa</name>
    <dbReference type="NCBI Taxonomy" id="165716"/>
    <lineage>
        <taxon>Eukaryota</taxon>
        <taxon>Viridiplantae</taxon>
        <taxon>Streptophyta</taxon>
        <taxon>Embryophyta</taxon>
        <taxon>Tracheophyta</taxon>
        <taxon>Spermatophyta</taxon>
        <taxon>Magnoliopsida</taxon>
        <taxon>eudicotyledons</taxon>
        <taxon>Gunneridae</taxon>
        <taxon>Pentapetalae</taxon>
        <taxon>asterids</taxon>
        <taxon>Ericales</taxon>
        <taxon>Actinidiaceae</taxon>
        <taxon>Actinidia</taxon>
    </lineage>
</organism>
<dbReference type="InterPro" id="IPR013780">
    <property type="entry name" value="Glyco_hydro_b"/>
</dbReference>
<dbReference type="Gene3D" id="1.20.1270.50">
    <property type="entry name" value="Glycoside hydrolase family 38, central domain"/>
    <property type="match status" value="1"/>
</dbReference>
<sequence>MAAPSERLSPPTLSESAPSSASGTVSSRPSSYLDSVRPHAEDRPLLRTLKLGSDSVKSAEAEQVPCASYAMPTSDSDKDGIFPAVVEGPERGNSEYSQAASQLGSTRVNVYNIIYPFNVMQQTGFALGAGLSSGGRVIDRAKDSRDGAINNLFTFFAGAFPENYEPPSGFYFEVNDDSPVVQDNINLFDYNVHERVNDFVAAALSQDGRVNALYSTPTIYTDAKYAEHLSWPLKTDDYFPYADRVNAYWTGYFTSRPALKGYVRTMSAYYLASRQLEFFKGRSEKGPTTDSLADALAIVQHHDAAEEIVADSLACMCPLLNISYCPATEIDLSAGKKLAVVVYNSLGWKREDVVRIPVINGNVTVQDSNGQEIESQLLPLANVSLLMRDFYATAYVGKPPSVTPRYWLAFTASVPPLGYSTYVISAAKRKGATLVTQTSYKSTGNPNDIIEVGPGNLKLIYSANEGKLTQYVNRRSSVNASIGQSYSYYSSYDGSQDLEYFQASGAYVFRPNGTFPITSEGQIHSTVLRGPVFDEVHQRINSWIYQITRVYKEKNHAEVEFTVGPIPIDDGIGKEIVTQVTTAMKSNKTFYTDASGRDFLERVRDYRADWNLVVDQPVAGNYYPINLGMYLKDDRKEFSIMVDRSVGGSSIVDGQLELMLHRRLLHDDSRGVAEALNETVCVLDKCAGLTIQGKYYLRIDPLGEGARWRRSFGQEIYSPFLLAFTEQDGDKWTNFKVPVFSAMDPSYGLPDNIAMITLEELEDGKVLFRLAHLYEVGEDKDLSVMASVELKKLFADKKINKITEMSLSANQEREEMIKKKLVWKVEGSKNGEFKSLRGGPVDPIKLVVELAPMEIRTFTIEFTSLSASVKKGLML</sequence>
<dbReference type="FunFam" id="2.60.40.1360:FF:000001">
    <property type="entry name" value="Alpha-mannosidase"/>
    <property type="match status" value="1"/>
</dbReference>
<keyword evidence="3" id="KW-0479">Metal-binding</keyword>
<keyword evidence="4 10" id="KW-0378">Hydrolase</keyword>
<evidence type="ECO:0000313" key="11">
    <source>
        <dbReference type="Proteomes" id="UP000585474"/>
    </source>
</evidence>
<dbReference type="SMART" id="SM00872">
    <property type="entry name" value="Alpha-mann_mid"/>
    <property type="match status" value="1"/>
</dbReference>
<evidence type="ECO:0000256" key="3">
    <source>
        <dbReference type="ARBA" id="ARBA00022723"/>
    </source>
</evidence>
<dbReference type="FunFam" id="2.70.98.30:FF:000004">
    <property type="entry name" value="Alpha-mannosidase"/>
    <property type="match status" value="1"/>
</dbReference>
<evidence type="ECO:0000259" key="9">
    <source>
        <dbReference type="SMART" id="SM00872"/>
    </source>
</evidence>
<name>A0A7J0GB62_9ERIC</name>
<accession>A0A7J0GB62</accession>
<keyword evidence="6" id="KW-1015">Disulfide bond</keyword>
<dbReference type="FunFam" id="1.20.1270.50:FF:000002">
    <property type="entry name" value="Alpha-mannosidase"/>
    <property type="match status" value="1"/>
</dbReference>
<dbReference type="GO" id="GO:0030246">
    <property type="term" value="F:carbohydrate binding"/>
    <property type="evidence" value="ECO:0007669"/>
    <property type="project" value="InterPro"/>
</dbReference>
<evidence type="ECO:0000256" key="6">
    <source>
        <dbReference type="ARBA" id="ARBA00023157"/>
    </source>
</evidence>
<dbReference type="PANTHER" id="PTHR11607">
    <property type="entry name" value="ALPHA-MANNOSIDASE"/>
    <property type="match status" value="1"/>
</dbReference>
<dbReference type="InterPro" id="IPR037094">
    <property type="entry name" value="Glyco_hydro_38_cen_sf"/>
</dbReference>
<dbReference type="GO" id="GO:0004559">
    <property type="term" value="F:alpha-mannosidase activity"/>
    <property type="evidence" value="ECO:0007669"/>
    <property type="project" value="InterPro"/>
</dbReference>
<feature type="region of interest" description="Disordered" evidence="8">
    <location>
        <begin position="1"/>
        <end position="47"/>
    </location>
</feature>